<dbReference type="eggNOG" id="COG1373">
    <property type="taxonomic scope" value="Bacteria"/>
</dbReference>
<sequence length="264" mass="30941">MKTVFVETSQFNQMISYKPYAATRTEKKKVKYSLLERIKDKIGDRWSLFKEGTRQTFDMICFFGAELGFFYAGDDYLAARHKISTKTIRNRFKELEELGQVIKVYRRAKRSNGRGKPIYLFVNHEYFNYWVDLLGLNLNDFHTDFQTENIEIPSGSKEEGQKKVPTYSLPKKQESNINNSDTNKIVQYVVNRVKDTIDKGTTVKYLSSYINKIVSSLEKQAIYAENHRLNAKKKQLQEELSTNAMNLLGIQKRKPVPLYNWLEQ</sequence>
<dbReference type="RefSeq" id="WP_051489011.1">
    <property type="nucleotide sequence ID" value="NZ_APVL01000045.1"/>
</dbReference>
<evidence type="ECO:0000313" key="2">
    <source>
        <dbReference type="Proteomes" id="UP000019270"/>
    </source>
</evidence>
<dbReference type="Proteomes" id="UP000019270">
    <property type="component" value="Unassembled WGS sequence"/>
</dbReference>
<comment type="caution">
    <text evidence="1">The sequence shown here is derived from an EMBL/GenBank/DDBJ whole genome shotgun (WGS) entry which is preliminary data.</text>
</comment>
<dbReference type="EMBL" id="APVL01000045">
    <property type="protein sequence ID" value="EWG08405.1"/>
    <property type="molecule type" value="Genomic_DNA"/>
</dbReference>
<dbReference type="AlphaFoldDB" id="W7KLY2"/>
<evidence type="ECO:0000313" key="1">
    <source>
        <dbReference type="EMBL" id="EWG08405.1"/>
    </source>
</evidence>
<reference evidence="1 2" key="2">
    <citation type="journal article" date="2016" name="Sci. Rep.">
        <title>A novel serine protease, Sep1, from Bacillus firmus DS-1 has nematicidal activity and degrades multiple intestinal-associated nematode proteins.</title>
        <authorList>
            <person name="Geng C."/>
            <person name="Nie X."/>
            <person name="Tang Z."/>
            <person name="Zhang Y."/>
            <person name="Lin J."/>
            <person name="Sun M."/>
            <person name="Peng D."/>
        </authorList>
    </citation>
    <scope>NUCLEOTIDE SEQUENCE [LARGE SCALE GENOMIC DNA]</scope>
    <source>
        <strain evidence="1 2">DS1</strain>
    </source>
</reference>
<reference evidence="2" key="1">
    <citation type="submission" date="2013-03" db="EMBL/GenBank/DDBJ databases">
        <title>Draft genome sequence of Bacillus firmus DS1.</title>
        <authorList>
            <person name="Peng D."/>
            <person name="Zhu L."/>
            <person name="Sun M."/>
        </authorList>
    </citation>
    <scope>NUCLEOTIDE SEQUENCE [LARGE SCALE GENOMIC DNA]</scope>
    <source>
        <strain evidence="2">DS1</strain>
    </source>
</reference>
<name>W7KLY2_CYTFI</name>
<proteinExistence type="predicted"/>
<dbReference type="PATRIC" id="fig|1307436.3.peg.5199"/>
<dbReference type="OrthoDB" id="2697418at2"/>
<accession>W7KLY2</accession>
<protein>
    <submittedName>
        <fullName evidence="1">Transcription regulator</fullName>
    </submittedName>
</protein>
<gene>
    <name evidence="1" type="ORF">PBF_24423</name>
</gene>
<organism evidence="1 2">
    <name type="scientific">Cytobacillus firmus DS1</name>
    <dbReference type="NCBI Taxonomy" id="1307436"/>
    <lineage>
        <taxon>Bacteria</taxon>
        <taxon>Bacillati</taxon>
        <taxon>Bacillota</taxon>
        <taxon>Bacilli</taxon>
        <taxon>Bacillales</taxon>
        <taxon>Bacillaceae</taxon>
        <taxon>Cytobacillus</taxon>
    </lineage>
</organism>